<dbReference type="GeneID" id="18924217"/>
<evidence type="ECO:0000313" key="2">
    <source>
        <dbReference type="Proteomes" id="UP000001072"/>
    </source>
</evidence>
<dbReference type="AlphaFoldDB" id="F4S187"/>
<dbReference type="HOGENOM" id="CLU_839588_0_0_1"/>
<dbReference type="RefSeq" id="XP_007415112.1">
    <property type="nucleotide sequence ID" value="XM_007415050.1"/>
</dbReference>
<dbReference type="InParanoid" id="F4S187"/>
<name>F4S187_MELLP</name>
<dbReference type="Proteomes" id="UP000001072">
    <property type="component" value="Unassembled WGS sequence"/>
</dbReference>
<proteinExistence type="predicted"/>
<dbReference type="KEGG" id="mlr:MELLADRAFT_110864"/>
<keyword evidence="2" id="KW-1185">Reference proteome</keyword>
<reference evidence="2" key="1">
    <citation type="journal article" date="2011" name="Proc. Natl. Acad. Sci. U.S.A.">
        <title>Obligate biotrophy features unraveled by the genomic analysis of rust fungi.</title>
        <authorList>
            <person name="Duplessis S."/>
            <person name="Cuomo C.A."/>
            <person name="Lin Y.-C."/>
            <person name="Aerts A."/>
            <person name="Tisserant E."/>
            <person name="Veneault-Fourrey C."/>
            <person name="Joly D.L."/>
            <person name="Hacquard S."/>
            <person name="Amselem J."/>
            <person name="Cantarel B.L."/>
            <person name="Chiu R."/>
            <person name="Coutinho P.M."/>
            <person name="Feau N."/>
            <person name="Field M."/>
            <person name="Frey P."/>
            <person name="Gelhaye E."/>
            <person name="Goldberg J."/>
            <person name="Grabherr M.G."/>
            <person name="Kodira C.D."/>
            <person name="Kohler A."/>
            <person name="Kuees U."/>
            <person name="Lindquist E.A."/>
            <person name="Lucas S.M."/>
            <person name="Mago R."/>
            <person name="Mauceli E."/>
            <person name="Morin E."/>
            <person name="Murat C."/>
            <person name="Pangilinan J.L."/>
            <person name="Park R."/>
            <person name="Pearson M."/>
            <person name="Quesneville H."/>
            <person name="Rouhier N."/>
            <person name="Sakthikumar S."/>
            <person name="Salamov A.A."/>
            <person name="Schmutz J."/>
            <person name="Selles B."/>
            <person name="Shapiro H."/>
            <person name="Tanguay P."/>
            <person name="Tuskan G.A."/>
            <person name="Henrissat B."/>
            <person name="Van de Peer Y."/>
            <person name="Rouze P."/>
            <person name="Ellis J.G."/>
            <person name="Dodds P.N."/>
            <person name="Schein J.E."/>
            <person name="Zhong S."/>
            <person name="Hamelin R.C."/>
            <person name="Grigoriev I.V."/>
            <person name="Szabo L.J."/>
            <person name="Martin F."/>
        </authorList>
    </citation>
    <scope>NUCLEOTIDE SEQUENCE [LARGE SCALE GENOMIC DNA]</scope>
    <source>
        <strain evidence="2">98AG31 / pathotype 3-4-7</strain>
    </source>
</reference>
<evidence type="ECO:0000313" key="1">
    <source>
        <dbReference type="EMBL" id="EGG01521.1"/>
    </source>
</evidence>
<accession>F4S187</accession>
<protein>
    <submittedName>
        <fullName evidence="1">Uncharacterized protein</fullName>
    </submittedName>
</protein>
<gene>
    <name evidence="1" type="ORF">MELLADRAFT_110864</name>
</gene>
<sequence>MNEFDLGEAEALRGIDFMPTPVLQKAFFEVLKGQKIFPEAIGHGALTRYQIVQKVLLRYAGKMKEHVGLIKQKERPEEVIDIFTREEQENLGEYRIQLEEKWSAKDEVEVYRNWASHMTVYSKVQGSLKGVLETQAIQISLLKPVWLNHLGAFAFPDGMRQGVGDALSQDFQQLTDKLVDSIHALDYVWNAFSYGIHNLCNNYPHPKIKQIIVFWVKYIQFYLNLKSSQDTWNLKWYRLMEELIVKDTVGNHLESAMQQFLNNPPPLNSQKNLIVTFLEFVLETTESGSLRKSVEKVLHQKLHSCKQELYLVRVPHFIIDGNICPNSQKLA</sequence>
<dbReference type="EMBL" id="GL883137">
    <property type="protein sequence ID" value="EGG01521.1"/>
    <property type="molecule type" value="Genomic_DNA"/>
</dbReference>
<organism evidence="2">
    <name type="scientific">Melampsora larici-populina (strain 98AG31 / pathotype 3-4-7)</name>
    <name type="common">Poplar leaf rust fungus</name>
    <dbReference type="NCBI Taxonomy" id="747676"/>
    <lineage>
        <taxon>Eukaryota</taxon>
        <taxon>Fungi</taxon>
        <taxon>Dikarya</taxon>
        <taxon>Basidiomycota</taxon>
        <taxon>Pucciniomycotina</taxon>
        <taxon>Pucciniomycetes</taxon>
        <taxon>Pucciniales</taxon>
        <taxon>Melampsoraceae</taxon>
        <taxon>Melampsora</taxon>
    </lineage>
</organism>
<dbReference type="VEuPathDB" id="FungiDB:MELLADRAFT_110864"/>